<dbReference type="GO" id="GO:0004222">
    <property type="term" value="F:metalloendopeptidase activity"/>
    <property type="evidence" value="ECO:0007669"/>
    <property type="project" value="InterPro"/>
</dbReference>
<evidence type="ECO:0000313" key="8">
    <source>
        <dbReference type="EMBL" id="MBK9716462.1"/>
    </source>
</evidence>
<comment type="similarity">
    <text evidence="6">Belongs to the peptidase M48 family.</text>
</comment>
<dbReference type="InterPro" id="IPR051156">
    <property type="entry name" value="Mito/Outer_Membr_Metalloprot"/>
</dbReference>
<dbReference type="PANTHER" id="PTHR22726">
    <property type="entry name" value="METALLOENDOPEPTIDASE OMA1"/>
    <property type="match status" value="1"/>
</dbReference>
<dbReference type="Gene3D" id="3.30.2010.10">
    <property type="entry name" value="Metalloproteases ('zincins'), catalytic domain"/>
    <property type="match status" value="1"/>
</dbReference>
<keyword evidence="4 6" id="KW-0862">Zinc</keyword>
<keyword evidence="3 6" id="KW-0378">Hydrolase</keyword>
<sequence>MIKEPITKQAGFKLSGPLIIALIVAGVSTLKYCTSKTYNEYLGIYQHVSISPEQEISIGLQTKPAMIQEYGGIDPDQRSQLLVNEVGQQLVNQSIARNTPYQYEFTVLNDQNTINAFALPGGQVFITRALFDQLKSKDQLAGVLGHEIGHVVGRHAGERMQKDGLLQGLAGAAGVAFGDYGSNQAAQQVAALIGLSYGRDQELQSDNLGVRFMIDAGFNPEEMIGVMEILKAASGGQRQDEFRSSHPDPENRIDKIREAIQQYKKG</sequence>
<evidence type="ECO:0000256" key="6">
    <source>
        <dbReference type="RuleBase" id="RU003983"/>
    </source>
</evidence>
<dbReference type="GO" id="GO:0016020">
    <property type="term" value="C:membrane"/>
    <property type="evidence" value="ECO:0007669"/>
    <property type="project" value="TreeGrafter"/>
</dbReference>
<dbReference type="GO" id="GO:0051603">
    <property type="term" value="P:proteolysis involved in protein catabolic process"/>
    <property type="evidence" value="ECO:0007669"/>
    <property type="project" value="TreeGrafter"/>
</dbReference>
<evidence type="ECO:0000256" key="1">
    <source>
        <dbReference type="ARBA" id="ARBA00022670"/>
    </source>
</evidence>
<organism evidence="8 9">
    <name type="scientific">Candidatus Defluviibacterium haderslevense</name>
    <dbReference type="NCBI Taxonomy" id="2981993"/>
    <lineage>
        <taxon>Bacteria</taxon>
        <taxon>Pseudomonadati</taxon>
        <taxon>Bacteroidota</taxon>
        <taxon>Saprospiria</taxon>
        <taxon>Saprospirales</taxon>
        <taxon>Saprospiraceae</taxon>
        <taxon>Candidatus Defluviibacterium</taxon>
    </lineage>
</organism>
<dbReference type="CDD" id="cd07331">
    <property type="entry name" value="M48C_Oma1_like"/>
    <property type="match status" value="1"/>
</dbReference>
<comment type="cofactor">
    <cofactor evidence="6">
        <name>Zn(2+)</name>
        <dbReference type="ChEBI" id="CHEBI:29105"/>
    </cofactor>
    <text evidence="6">Binds 1 zinc ion per subunit.</text>
</comment>
<feature type="domain" description="Peptidase M48" evidence="7">
    <location>
        <begin position="83"/>
        <end position="259"/>
    </location>
</feature>
<dbReference type="Proteomes" id="UP000808349">
    <property type="component" value="Unassembled WGS sequence"/>
</dbReference>
<dbReference type="InterPro" id="IPR001915">
    <property type="entry name" value="Peptidase_M48"/>
</dbReference>
<protein>
    <submittedName>
        <fullName evidence="8">M48 family metallopeptidase</fullName>
    </submittedName>
</protein>
<evidence type="ECO:0000256" key="3">
    <source>
        <dbReference type="ARBA" id="ARBA00022801"/>
    </source>
</evidence>
<dbReference type="EMBL" id="JADKFW010000004">
    <property type="protein sequence ID" value="MBK9716462.1"/>
    <property type="molecule type" value="Genomic_DNA"/>
</dbReference>
<name>A0A9D7S5X7_9BACT</name>
<evidence type="ECO:0000259" key="7">
    <source>
        <dbReference type="Pfam" id="PF01435"/>
    </source>
</evidence>
<evidence type="ECO:0000256" key="4">
    <source>
        <dbReference type="ARBA" id="ARBA00022833"/>
    </source>
</evidence>
<dbReference type="AlphaFoldDB" id="A0A9D7S5X7"/>
<evidence type="ECO:0000256" key="2">
    <source>
        <dbReference type="ARBA" id="ARBA00022723"/>
    </source>
</evidence>
<gene>
    <name evidence="8" type="ORF">IPO85_02860</name>
</gene>
<comment type="caution">
    <text evidence="8">The sequence shown here is derived from an EMBL/GenBank/DDBJ whole genome shotgun (WGS) entry which is preliminary data.</text>
</comment>
<evidence type="ECO:0000256" key="5">
    <source>
        <dbReference type="ARBA" id="ARBA00023049"/>
    </source>
</evidence>
<keyword evidence="1 6" id="KW-0645">Protease</keyword>
<proteinExistence type="inferred from homology"/>
<dbReference type="Pfam" id="PF01435">
    <property type="entry name" value="Peptidase_M48"/>
    <property type="match status" value="1"/>
</dbReference>
<dbReference type="PANTHER" id="PTHR22726:SF1">
    <property type="entry name" value="METALLOENDOPEPTIDASE OMA1, MITOCHONDRIAL"/>
    <property type="match status" value="1"/>
</dbReference>
<evidence type="ECO:0000313" key="9">
    <source>
        <dbReference type="Proteomes" id="UP000808349"/>
    </source>
</evidence>
<keyword evidence="5 6" id="KW-0482">Metalloprotease</keyword>
<dbReference type="GO" id="GO:0046872">
    <property type="term" value="F:metal ion binding"/>
    <property type="evidence" value="ECO:0007669"/>
    <property type="project" value="UniProtKB-KW"/>
</dbReference>
<reference evidence="8 9" key="1">
    <citation type="submission" date="2020-10" db="EMBL/GenBank/DDBJ databases">
        <title>Connecting structure to function with the recovery of over 1000 high-quality activated sludge metagenome-assembled genomes encoding full-length rRNA genes using long-read sequencing.</title>
        <authorList>
            <person name="Singleton C.M."/>
            <person name="Petriglieri F."/>
            <person name="Kristensen J.M."/>
            <person name="Kirkegaard R.H."/>
            <person name="Michaelsen T.Y."/>
            <person name="Andersen M.H."/>
            <person name="Karst S.M."/>
            <person name="Dueholm M.S."/>
            <person name="Nielsen P.H."/>
            <person name="Albertsen M."/>
        </authorList>
    </citation>
    <scope>NUCLEOTIDE SEQUENCE [LARGE SCALE GENOMIC DNA]</scope>
    <source>
        <strain evidence="8">Ribe_18-Q3-R11-54_BAT3C.373</strain>
    </source>
</reference>
<keyword evidence="2" id="KW-0479">Metal-binding</keyword>
<accession>A0A9D7S5X7</accession>